<reference evidence="2 3" key="2">
    <citation type="journal article" date="2013" name="Genome Announc.">
        <title>Draft Genome Sequences of Porphyromonas crevioricanis JCM 15906T and Porphyromonas cansulci JCM 13913T Isolated from a Canine Oral Cavity.</title>
        <authorList>
            <person name="Sakamoto M."/>
            <person name="Tanaka N."/>
            <person name="Shiwa Y."/>
            <person name="Yoshikawa H."/>
            <person name="Ohkuma M."/>
        </authorList>
    </citation>
    <scope>NUCLEOTIDE SEQUENCE [LARGE SCALE GENOMIC DNA]</scope>
    <source>
        <strain evidence="2 3">JCM 15906</strain>
    </source>
</reference>
<evidence type="ECO:0000256" key="1">
    <source>
        <dbReference type="SAM" id="MobiDB-lite"/>
    </source>
</evidence>
<dbReference type="Proteomes" id="UP000018031">
    <property type="component" value="Unassembled WGS sequence"/>
</dbReference>
<dbReference type="EMBL" id="BAOU01000030">
    <property type="protein sequence ID" value="GAD05499.1"/>
    <property type="molecule type" value="Genomic_DNA"/>
</dbReference>
<dbReference type="AlphaFoldDB" id="T1DSY8"/>
<evidence type="ECO:0000313" key="2">
    <source>
        <dbReference type="EMBL" id="GAD05499.1"/>
    </source>
</evidence>
<feature type="region of interest" description="Disordered" evidence="1">
    <location>
        <begin position="1"/>
        <end position="23"/>
    </location>
</feature>
<proteinExistence type="predicted"/>
<evidence type="ECO:0000313" key="3">
    <source>
        <dbReference type="Proteomes" id="UP000018031"/>
    </source>
</evidence>
<organism evidence="2 3">
    <name type="scientific">Porphyromonas crevioricanis JCM 15906</name>
    <dbReference type="NCBI Taxonomy" id="1305617"/>
    <lineage>
        <taxon>Bacteria</taxon>
        <taxon>Pseudomonadati</taxon>
        <taxon>Bacteroidota</taxon>
        <taxon>Bacteroidia</taxon>
        <taxon>Bacteroidales</taxon>
        <taxon>Porphyromonadaceae</taxon>
        <taxon>Porphyromonas</taxon>
    </lineage>
</organism>
<sequence>MRVLNPKTIRHKLLQNKPSQPPLSTLYERQISTLELRQGPSL</sequence>
<accession>T1DSY8</accession>
<protein>
    <submittedName>
        <fullName evidence="2">Uncharacterized protein</fullName>
    </submittedName>
</protein>
<comment type="caution">
    <text evidence="2">The sequence shown here is derived from an EMBL/GenBank/DDBJ whole genome shotgun (WGS) entry which is preliminary data.</text>
</comment>
<name>T1DSY8_9PORP</name>
<gene>
    <name evidence="2" type="ORF">PORCRE_1202</name>
</gene>
<reference evidence="3" key="1">
    <citation type="journal article" date="2013" name="Genome">
        <title>Draft Genome Sequences of Porphyromonas crevioricanis JCM 15906T and Porphyromonas cansulci JCM 13913T Isolated from a Canine Oral Cavity.</title>
        <authorList>
            <person name="Sakamoto M."/>
            <person name="Tanaka N."/>
            <person name="Shiwa Y."/>
            <person name="Yoshikawa H."/>
            <person name="Ohkuma M."/>
        </authorList>
    </citation>
    <scope>NUCLEOTIDE SEQUENCE [LARGE SCALE GENOMIC DNA]</scope>
    <source>
        <strain evidence="3">JCM 15906</strain>
    </source>
</reference>